<dbReference type="InParanoid" id="E2A0B3"/>
<sequence length="209" mass="23744">MRRGRERSFRGHAETIRQPAYHPHVRTQQGRVNAQQGRCPLNLKGFLATTLASKSSDFDDRIAIRRVPNDSKIPRDRYASKMRRGDRSADLRTASHDEKKMAGYTRTSLFIRHGHRDSTSTRGFPALPESYACTGESWIEGPPSLVVPPLLLVAAIPWMHRCADFLQVTLVTDYHIVDHFALASLDTALPTTSIDIKHSVFRVRRMQQI</sequence>
<dbReference type="AlphaFoldDB" id="E2A0B3"/>
<dbReference type="EMBL" id="GL435569">
    <property type="protein sequence ID" value="EFN73116.1"/>
    <property type="molecule type" value="Genomic_DNA"/>
</dbReference>
<evidence type="ECO:0000313" key="2">
    <source>
        <dbReference type="Proteomes" id="UP000000311"/>
    </source>
</evidence>
<proteinExistence type="predicted"/>
<gene>
    <name evidence="1" type="ORF">EAG_02042</name>
</gene>
<name>E2A0B3_CAMFO</name>
<reference evidence="1 2" key="1">
    <citation type="journal article" date="2010" name="Science">
        <title>Genomic comparison of the ants Camponotus floridanus and Harpegnathos saltator.</title>
        <authorList>
            <person name="Bonasio R."/>
            <person name="Zhang G."/>
            <person name="Ye C."/>
            <person name="Mutti N.S."/>
            <person name="Fang X."/>
            <person name="Qin N."/>
            <person name="Donahue G."/>
            <person name="Yang P."/>
            <person name="Li Q."/>
            <person name="Li C."/>
            <person name="Zhang P."/>
            <person name="Huang Z."/>
            <person name="Berger S.L."/>
            <person name="Reinberg D."/>
            <person name="Wang J."/>
            <person name="Liebig J."/>
        </authorList>
    </citation>
    <scope>NUCLEOTIDE SEQUENCE [LARGE SCALE GENOMIC DNA]</scope>
    <source>
        <strain evidence="2">C129</strain>
    </source>
</reference>
<organism evidence="2">
    <name type="scientific">Camponotus floridanus</name>
    <name type="common">Florida carpenter ant</name>
    <dbReference type="NCBI Taxonomy" id="104421"/>
    <lineage>
        <taxon>Eukaryota</taxon>
        <taxon>Metazoa</taxon>
        <taxon>Ecdysozoa</taxon>
        <taxon>Arthropoda</taxon>
        <taxon>Hexapoda</taxon>
        <taxon>Insecta</taxon>
        <taxon>Pterygota</taxon>
        <taxon>Neoptera</taxon>
        <taxon>Endopterygota</taxon>
        <taxon>Hymenoptera</taxon>
        <taxon>Apocrita</taxon>
        <taxon>Aculeata</taxon>
        <taxon>Formicoidea</taxon>
        <taxon>Formicidae</taxon>
        <taxon>Formicinae</taxon>
        <taxon>Camponotus</taxon>
    </lineage>
</organism>
<protein>
    <submittedName>
        <fullName evidence="1">Uncharacterized protein</fullName>
    </submittedName>
</protein>
<keyword evidence="2" id="KW-1185">Reference proteome</keyword>
<accession>E2A0B3</accession>
<evidence type="ECO:0000313" key="1">
    <source>
        <dbReference type="EMBL" id="EFN73116.1"/>
    </source>
</evidence>
<dbReference type="Proteomes" id="UP000000311">
    <property type="component" value="Unassembled WGS sequence"/>
</dbReference>